<evidence type="ECO:0000313" key="1">
    <source>
        <dbReference type="EMBL" id="EDX05140.1"/>
    </source>
</evidence>
<dbReference type="HOGENOM" id="CLU_2415642_0_0_1"/>
<accession>B4Q6F8</accession>
<proteinExistence type="predicted"/>
<gene>
    <name evidence="1" type="primary">Dsim\GD24013</name>
    <name evidence="1" type="ORF">Dsim_GD24013</name>
</gene>
<dbReference type="Proteomes" id="UP000000304">
    <property type="component" value="Chromosome 2L"/>
</dbReference>
<keyword evidence="2" id="KW-1185">Reference proteome</keyword>
<name>B4Q6F8_DROSI</name>
<reference evidence="1 2" key="1">
    <citation type="journal article" date="2007" name="Nature">
        <title>Evolution of genes and genomes on the Drosophila phylogeny.</title>
        <authorList>
            <consortium name="Drosophila 12 Genomes Consortium"/>
            <person name="Clark A.G."/>
            <person name="Eisen M.B."/>
            <person name="Smith D.R."/>
            <person name="Bergman C.M."/>
            <person name="Oliver B."/>
            <person name="Markow T.A."/>
            <person name="Kaufman T.C."/>
            <person name="Kellis M."/>
            <person name="Gelbart W."/>
            <person name="Iyer V.N."/>
            <person name="Pollard D.A."/>
            <person name="Sackton T.B."/>
            <person name="Larracuente A.M."/>
            <person name="Singh N.D."/>
            <person name="Abad J.P."/>
            <person name="Abt D.N."/>
            <person name="Adryan B."/>
            <person name="Aguade M."/>
            <person name="Akashi H."/>
            <person name="Anderson W.W."/>
            <person name="Aquadro C.F."/>
            <person name="Ardell D.H."/>
            <person name="Arguello R."/>
            <person name="Artieri C.G."/>
            <person name="Barbash D.A."/>
            <person name="Barker D."/>
            <person name="Barsanti P."/>
            <person name="Batterham P."/>
            <person name="Batzoglou S."/>
            <person name="Begun D."/>
            <person name="Bhutkar A."/>
            <person name="Blanco E."/>
            <person name="Bosak S.A."/>
            <person name="Bradley R.K."/>
            <person name="Brand A.D."/>
            <person name="Brent M.R."/>
            <person name="Brooks A.N."/>
            <person name="Brown R.H."/>
            <person name="Butlin R.K."/>
            <person name="Caggese C."/>
            <person name="Calvi B.R."/>
            <person name="Bernardo de Carvalho A."/>
            <person name="Caspi A."/>
            <person name="Castrezana S."/>
            <person name="Celniker S.E."/>
            <person name="Chang J.L."/>
            <person name="Chapple C."/>
            <person name="Chatterji S."/>
            <person name="Chinwalla A."/>
            <person name="Civetta A."/>
            <person name="Clifton S.W."/>
            <person name="Comeron J.M."/>
            <person name="Costello J.C."/>
            <person name="Coyne J.A."/>
            <person name="Daub J."/>
            <person name="David R.G."/>
            <person name="Delcher A.L."/>
            <person name="Delehaunty K."/>
            <person name="Do C.B."/>
            <person name="Ebling H."/>
            <person name="Edwards K."/>
            <person name="Eickbush T."/>
            <person name="Evans J.D."/>
            <person name="Filipski A."/>
            <person name="Findeiss S."/>
            <person name="Freyhult E."/>
            <person name="Fulton L."/>
            <person name="Fulton R."/>
            <person name="Garcia A.C."/>
            <person name="Gardiner A."/>
            <person name="Garfield D.A."/>
            <person name="Garvin B.E."/>
            <person name="Gibson G."/>
            <person name="Gilbert D."/>
            <person name="Gnerre S."/>
            <person name="Godfrey J."/>
            <person name="Good R."/>
            <person name="Gotea V."/>
            <person name="Gravely B."/>
            <person name="Greenberg A.J."/>
            <person name="Griffiths-Jones S."/>
            <person name="Gross S."/>
            <person name="Guigo R."/>
            <person name="Gustafson E.A."/>
            <person name="Haerty W."/>
            <person name="Hahn M.W."/>
            <person name="Halligan D.L."/>
            <person name="Halpern A.L."/>
            <person name="Halter G.M."/>
            <person name="Han M.V."/>
            <person name="Heger A."/>
            <person name="Hillier L."/>
            <person name="Hinrichs A.S."/>
            <person name="Holmes I."/>
            <person name="Hoskins R.A."/>
            <person name="Hubisz M.J."/>
            <person name="Hultmark D."/>
            <person name="Huntley M.A."/>
            <person name="Jaffe D.B."/>
            <person name="Jagadeeshan S."/>
            <person name="Jeck W.R."/>
            <person name="Johnson J."/>
            <person name="Jones C.D."/>
            <person name="Jordan W.C."/>
            <person name="Karpen G.H."/>
            <person name="Kataoka E."/>
            <person name="Keightley P.D."/>
            <person name="Kheradpour P."/>
            <person name="Kirkness E.F."/>
            <person name="Koerich L.B."/>
            <person name="Kristiansen K."/>
            <person name="Kudrna D."/>
            <person name="Kulathinal R.J."/>
            <person name="Kumar S."/>
            <person name="Kwok R."/>
            <person name="Lander E."/>
            <person name="Langley C.H."/>
            <person name="Lapoint R."/>
            <person name="Lazzaro B.P."/>
            <person name="Lee S.J."/>
            <person name="Levesque L."/>
            <person name="Li R."/>
            <person name="Lin C.F."/>
            <person name="Lin M.F."/>
            <person name="Lindblad-Toh K."/>
            <person name="Llopart A."/>
            <person name="Long M."/>
            <person name="Low L."/>
            <person name="Lozovsky E."/>
            <person name="Lu J."/>
            <person name="Luo M."/>
            <person name="Machado C.A."/>
            <person name="Makalowski W."/>
            <person name="Marzo M."/>
            <person name="Matsuda M."/>
            <person name="Matzkin L."/>
            <person name="McAllister B."/>
            <person name="McBride C.S."/>
            <person name="McKernan B."/>
            <person name="McKernan K."/>
            <person name="Mendez-Lago M."/>
            <person name="Minx P."/>
            <person name="Mollenhauer M.U."/>
            <person name="Montooth K."/>
            <person name="Mount S.M."/>
            <person name="Mu X."/>
            <person name="Myers E."/>
            <person name="Negre B."/>
            <person name="Newfeld S."/>
            <person name="Nielsen R."/>
            <person name="Noor M.A."/>
            <person name="O'Grady P."/>
            <person name="Pachter L."/>
            <person name="Papaceit M."/>
            <person name="Parisi M.J."/>
            <person name="Parisi M."/>
            <person name="Parts L."/>
            <person name="Pedersen J.S."/>
            <person name="Pesole G."/>
            <person name="Phillippy A.M."/>
            <person name="Ponting C.P."/>
            <person name="Pop M."/>
            <person name="Porcelli D."/>
            <person name="Powell J.R."/>
            <person name="Prohaska S."/>
            <person name="Pruitt K."/>
            <person name="Puig M."/>
            <person name="Quesneville H."/>
            <person name="Ram K.R."/>
            <person name="Rand D."/>
            <person name="Rasmussen M.D."/>
            <person name="Reed L.K."/>
            <person name="Reenan R."/>
            <person name="Reily A."/>
            <person name="Remington K.A."/>
            <person name="Rieger T.T."/>
            <person name="Ritchie M.G."/>
            <person name="Robin C."/>
            <person name="Rogers Y.H."/>
            <person name="Rohde C."/>
            <person name="Rozas J."/>
            <person name="Rubenfield M.J."/>
            <person name="Ruiz A."/>
            <person name="Russo S."/>
            <person name="Salzberg S.L."/>
            <person name="Sanchez-Gracia A."/>
            <person name="Saranga D.J."/>
            <person name="Sato H."/>
            <person name="Schaeffer S.W."/>
            <person name="Schatz M.C."/>
            <person name="Schlenke T."/>
            <person name="Schwartz R."/>
            <person name="Segarra C."/>
            <person name="Singh R.S."/>
            <person name="Sirot L."/>
            <person name="Sirota M."/>
            <person name="Sisneros N.B."/>
            <person name="Smith C.D."/>
            <person name="Smith T.F."/>
            <person name="Spieth J."/>
            <person name="Stage D.E."/>
            <person name="Stark A."/>
            <person name="Stephan W."/>
            <person name="Strausberg R.L."/>
            <person name="Strempel S."/>
            <person name="Sturgill D."/>
            <person name="Sutton G."/>
            <person name="Sutton G.G."/>
            <person name="Tao W."/>
            <person name="Teichmann S."/>
            <person name="Tobari Y.N."/>
            <person name="Tomimura Y."/>
            <person name="Tsolas J.M."/>
            <person name="Valente V.L."/>
            <person name="Venter E."/>
            <person name="Venter J.C."/>
            <person name="Vicario S."/>
            <person name="Vieira F.G."/>
            <person name="Vilella A.J."/>
            <person name="Villasante A."/>
            <person name="Walenz B."/>
            <person name="Wang J."/>
            <person name="Wasserman M."/>
            <person name="Watts T."/>
            <person name="Wilson D."/>
            <person name="Wilson R.K."/>
            <person name="Wing R.A."/>
            <person name="Wolfner M.F."/>
            <person name="Wong A."/>
            <person name="Wong G.K."/>
            <person name="Wu C.I."/>
            <person name="Wu G."/>
            <person name="Yamamoto D."/>
            <person name="Yang H.P."/>
            <person name="Yang S.P."/>
            <person name="Yorke J.A."/>
            <person name="Yoshida K."/>
            <person name="Zdobnov E."/>
            <person name="Zhang P."/>
            <person name="Zhang Y."/>
            <person name="Zimin A.V."/>
            <person name="Baldwin J."/>
            <person name="Abdouelleil A."/>
            <person name="Abdulkadir J."/>
            <person name="Abebe A."/>
            <person name="Abera B."/>
            <person name="Abreu J."/>
            <person name="Acer S.C."/>
            <person name="Aftuck L."/>
            <person name="Alexander A."/>
            <person name="An P."/>
            <person name="Anderson E."/>
            <person name="Anderson S."/>
            <person name="Arachi H."/>
            <person name="Azer M."/>
            <person name="Bachantsang P."/>
            <person name="Barry A."/>
            <person name="Bayul T."/>
            <person name="Berlin A."/>
            <person name="Bessette D."/>
            <person name="Bloom T."/>
            <person name="Blye J."/>
            <person name="Boguslavskiy L."/>
            <person name="Bonnet C."/>
            <person name="Boukhgalter B."/>
            <person name="Bourzgui I."/>
            <person name="Brown A."/>
            <person name="Cahill P."/>
            <person name="Channer S."/>
            <person name="Cheshatsang Y."/>
            <person name="Chuda L."/>
            <person name="Citroen M."/>
            <person name="Collymore A."/>
            <person name="Cooke P."/>
            <person name="Costello M."/>
            <person name="D'Aco K."/>
            <person name="Daza R."/>
            <person name="De Haan G."/>
            <person name="DeGray S."/>
            <person name="DeMaso C."/>
            <person name="Dhargay N."/>
            <person name="Dooley K."/>
            <person name="Dooley E."/>
            <person name="Doricent M."/>
            <person name="Dorje P."/>
            <person name="Dorjee K."/>
            <person name="Dupes A."/>
            <person name="Elong R."/>
            <person name="Falk J."/>
            <person name="Farina A."/>
            <person name="Faro S."/>
            <person name="Ferguson D."/>
            <person name="Fisher S."/>
            <person name="Foley C.D."/>
            <person name="Franke A."/>
            <person name="Friedrich D."/>
            <person name="Gadbois L."/>
            <person name="Gearin G."/>
            <person name="Gearin C.R."/>
            <person name="Giannoukos G."/>
            <person name="Goode T."/>
            <person name="Graham J."/>
            <person name="Grandbois E."/>
            <person name="Grewal S."/>
            <person name="Gyaltsen K."/>
            <person name="Hafez N."/>
            <person name="Hagos B."/>
            <person name="Hall J."/>
            <person name="Henson C."/>
            <person name="Hollinger A."/>
            <person name="Honan T."/>
            <person name="Huard M.D."/>
            <person name="Hughes L."/>
            <person name="Hurhula B."/>
            <person name="Husby M.E."/>
            <person name="Kamat A."/>
            <person name="Kanga B."/>
            <person name="Kashin S."/>
            <person name="Khazanovich D."/>
            <person name="Kisner P."/>
            <person name="Lance K."/>
            <person name="Lara M."/>
            <person name="Lee W."/>
            <person name="Lennon N."/>
            <person name="Letendre F."/>
            <person name="LeVine R."/>
            <person name="Lipovsky A."/>
            <person name="Liu X."/>
            <person name="Liu J."/>
            <person name="Liu S."/>
            <person name="Lokyitsang T."/>
            <person name="Lokyitsang Y."/>
            <person name="Lubonja R."/>
            <person name="Lui A."/>
            <person name="MacDonald P."/>
            <person name="Magnisalis V."/>
            <person name="Maru K."/>
            <person name="Matthews C."/>
            <person name="McCusker W."/>
            <person name="McDonough S."/>
            <person name="Mehta T."/>
            <person name="Meldrim J."/>
            <person name="Meneus L."/>
            <person name="Mihai O."/>
            <person name="Mihalev A."/>
            <person name="Mihova T."/>
            <person name="Mittelman R."/>
            <person name="Mlenga V."/>
            <person name="Montmayeur A."/>
            <person name="Mulrain L."/>
            <person name="Navidi A."/>
            <person name="Naylor J."/>
            <person name="Negash T."/>
            <person name="Nguyen T."/>
            <person name="Nguyen N."/>
            <person name="Nicol R."/>
            <person name="Norbu C."/>
            <person name="Norbu N."/>
            <person name="Novod N."/>
            <person name="O'Neill B."/>
            <person name="Osman S."/>
            <person name="Markiewicz E."/>
            <person name="Oyono O.L."/>
            <person name="Patti C."/>
            <person name="Phunkhang P."/>
            <person name="Pierre F."/>
            <person name="Priest M."/>
            <person name="Raghuraman S."/>
            <person name="Rege F."/>
            <person name="Reyes R."/>
            <person name="Rise C."/>
            <person name="Rogov P."/>
            <person name="Ross K."/>
            <person name="Ryan E."/>
            <person name="Settipalli S."/>
            <person name="Shea T."/>
            <person name="Sherpa N."/>
            <person name="Shi L."/>
            <person name="Shih D."/>
            <person name="Sparrow T."/>
            <person name="Spaulding J."/>
            <person name="Stalker J."/>
            <person name="Stange-Thomann N."/>
            <person name="Stavropoulos S."/>
            <person name="Stone C."/>
            <person name="Strader C."/>
            <person name="Tesfaye S."/>
            <person name="Thomson T."/>
            <person name="Thoulutsang Y."/>
            <person name="Thoulutsang D."/>
            <person name="Topham K."/>
            <person name="Topping I."/>
            <person name="Tsamla T."/>
            <person name="Vassiliev H."/>
            <person name="Vo A."/>
            <person name="Wangchuk T."/>
            <person name="Wangdi T."/>
            <person name="Weiand M."/>
            <person name="Wilkinson J."/>
            <person name="Wilson A."/>
            <person name="Yadav S."/>
            <person name="Young G."/>
            <person name="Yu Q."/>
            <person name="Zembek L."/>
            <person name="Zhong D."/>
            <person name="Zimmer A."/>
            <person name="Zwirko Z."/>
            <person name="Jaffe D.B."/>
            <person name="Alvarez P."/>
            <person name="Brockman W."/>
            <person name="Butler J."/>
            <person name="Chin C."/>
            <person name="Gnerre S."/>
            <person name="Grabherr M."/>
            <person name="Kleber M."/>
            <person name="Mauceli E."/>
            <person name="MacCallum I."/>
        </authorList>
    </citation>
    <scope>NUCLEOTIDE SEQUENCE [LARGE SCALE GENOMIC DNA]</scope>
    <source>
        <strain evidence="2">white501</strain>
    </source>
</reference>
<dbReference type="AlphaFoldDB" id="B4Q6F8"/>
<evidence type="ECO:0000313" key="2">
    <source>
        <dbReference type="Proteomes" id="UP000000304"/>
    </source>
</evidence>
<protein>
    <submittedName>
        <fullName evidence="1">GD24013</fullName>
    </submittedName>
</protein>
<organism evidence="1 2">
    <name type="scientific">Drosophila simulans</name>
    <name type="common">Fruit fly</name>
    <dbReference type="NCBI Taxonomy" id="7240"/>
    <lineage>
        <taxon>Eukaryota</taxon>
        <taxon>Metazoa</taxon>
        <taxon>Ecdysozoa</taxon>
        <taxon>Arthropoda</taxon>
        <taxon>Hexapoda</taxon>
        <taxon>Insecta</taxon>
        <taxon>Pterygota</taxon>
        <taxon>Neoptera</taxon>
        <taxon>Endopterygota</taxon>
        <taxon>Diptera</taxon>
        <taxon>Brachycera</taxon>
        <taxon>Muscomorpha</taxon>
        <taxon>Ephydroidea</taxon>
        <taxon>Drosophilidae</taxon>
        <taxon>Drosophila</taxon>
        <taxon>Sophophora</taxon>
    </lineage>
</organism>
<dbReference type="EMBL" id="CM000361">
    <property type="protein sequence ID" value="EDX05140.1"/>
    <property type="molecule type" value="Genomic_DNA"/>
</dbReference>
<sequence length="92" mass="10978">MVSRWGRDVLLTNYVSESHSHTNSLLARLIQQSRIYQTTHSITKQSSNVKILKDIYQTRFYNIRHDTLLRYKDTIAARVANRLFRLFHNRIS</sequence>